<feature type="transmembrane region" description="Helical" evidence="7">
    <location>
        <begin position="20"/>
        <end position="37"/>
    </location>
</feature>
<dbReference type="PANTHER" id="PTHR46671:SF7">
    <property type="entry name" value="CORE-2_I-BRANCHING ENZYME"/>
    <property type="match status" value="1"/>
</dbReference>
<dbReference type="STRING" id="53326.A0A016S144"/>
<dbReference type="GO" id="GO:0016020">
    <property type="term" value="C:membrane"/>
    <property type="evidence" value="ECO:0007669"/>
    <property type="project" value="UniProtKB-SubCell"/>
</dbReference>
<evidence type="ECO:0008006" key="10">
    <source>
        <dbReference type="Google" id="ProtNLM"/>
    </source>
</evidence>
<proteinExistence type="predicted"/>
<dbReference type="Proteomes" id="UP000024635">
    <property type="component" value="Unassembled WGS sequence"/>
</dbReference>
<keyword evidence="3" id="KW-0808">Transferase</keyword>
<evidence type="ECO:0000313" key="9">
    <source>
        <dbReference type="Proteomes" id="UP000024635"/>
    </source>
</evidence>
<keyword evidence="7" id="KW-1133">Transmembrane helix</keyword>
<feature type="coiled-coil region" evidence="6">
    <location>
        <begin position="37"/>
        <end position="71"/>
    </location>
</feature>
<dbReference type="AlphaFoldDB" id="A0A016S144"/>
<dbReference type="Pfam" id="PF02485">
    <property type="entry name" value="Branch"/>
    <property type="match status" value="1"/>
</dbReference>
<evidence type="ECO:0000256" key="5">
    <source>
        <dbReference type="ARBA" id="ARBA00023180"/>
    </source>
</evidence>
<keyword evidence="9" id="KW-1185">Reference proteome</keyword>
<accession>A0A016S144</accession>
<reference evidence="9" key="1">
    <citation type="journal article" date="2015" name="Nat. Genet.">
        <title>The genome and transcriptome of the zoonotic hookworm Ancylostoma ceylanicum identify infection-specific gene families.</title>
        <authorList>
            <person name="Schwarz E.M."/>
            <person name="Hu Y."/>
            <person name="Antoshechkin I."/>
            <person name="Miller M.M."/>
            <person name="Sternberg P.W."/>
            <person name="Aroian R.V."/>
        </authorList>
    </citation>
    <scope>NUCLEOTIDE SEQUENCE</scope>
    <source>
        <strain evidence="9">HY135</strain>
    </source>
</reference>
<evidence type="ECO:0000256" key="2">
    <source>
        <dbReference type="ARBA" id="ARBA00022676"/>
    </source>
</evidence>
<keyword evidence="6" id="KW-0175">Coiled coil</keyword>
<keyword evidence="7" id="KW-0812">Transmembrane</keyword>
<sequence>MRYRYLSWRSIHWKSKCLAAIIFTLLSSFLFISYYILNGYTNELASYEKEVASLRRENSAMGKRLEDLKQSVRREAAAVNRISKRNITEALHSELKAVQKSLGRLAAPTFRHRPETSHLDCRRLFSSDAAYMGEVAASRIALIEQRDLDLSCEAIRWRVLPPIRSMEINFSIAFARIVHTDYEFLEEQLSLTYSTENHYCYHVDMKSPDVFKKRMSALSKCLPNVYLTKEKLEIDGAVGKNVNFAHMACLKLLENKGPWTYVILQQTHDVMIRTNMELKQIFQALNGANDVQITPCAPFHYDQSSTWDAESLRVFDGIHMKISKRSLKTPLYIAKGAVQASLSRAAVSWINQVNLTGLIQQLNSGKRAVDEMLMSSLQIADGWEMPGRFTQQCLKQGYSYEGITRMVQWRQSKSECLAGFLRHSVCVLGLEDLPSISKLPHILVNKMMPSFDYGAIACVSELLFNRTHLGQAHHLNISFYKNQPAVRFYNHLKRYGEKLSCQDLYS</sequence>
<evidence type="ECO:0000256" key="6">
    <source>
        <dbReference type="SAM" id="Coils"/>
    </source>
</evidence>
<keyword evidence="4 7" id="KW-0472">Membrane</keyword>
<dbReference type="OrthoDB" id="2019572at2759"/>
<protein>
    <recommendedName>
        <fullName evidence="10">Core-2/I-Branching enzyme</fullName>
    </recommendedName>
</protein>
<dbReference type="InterPro" id="IPR003406">
    <property type="entry name" value="Glyco_trans_14"/>
</dbReference>
<evidence type="ECO:0000313" key="8">
    <source>
        <dbReference type="EMBL" id="EYB84353.1"/>
    </source>
</evidence>
<dbReference type="PANTHER" id="PTHR46671">
    <property type="entry name" value="PROTEIN CBG11221"/>
    <property type="match status" value="1"/>
</dbReference>
<dbReference type="GO" id="GO:0016757">
    <property type="term" value="F:glycosyltransferase activity"/>
    <property type="evidence" value="ECO:0007669"/>
    <property type="project" value="UniProtKB-KW"/>
</dbReference>
<evidence type="ECO:0000256" key="4">
    <source>
        <dbReference type="ARBA" id="ARBA00023136"/>
    </source>
</evidence>
<keyword evidence="5" id="KW-0325">Glycoprotein</keyword>
<gene>
    <name evidence="8" type="primary">Acey_s0318.g2358</name>
    <name evidence="8" type="ORF">Y032_0318g2358</name>
</gene>
<evidence type="ECO:0000256" key="7">
    <source>
        <dbReference type="SAM" id="Phobius"/>
    </source>
</evidence>
<comment type="caution">
    <text evidence="8">The sequence shown here is derived from an EMBL/GenBank/DDBJ whole genome shotgun (WGS) entry which is preliminary data.</text>
</comment>
<comment type="subcellular location">
    <subcellularLocation>
        <location evidence="1">Membrane</location>
        <topology evidence="1">Single-pass type II membrane protein</topology>
    </subcellularLocation>
</comment>
<evidence type="ECO:0000256" key="3">
    <source>
        <dbReference type="ARBA" id="ARBA00022679"/>
    </source>
</evidence>
<organism evidence="8 9">
    <name type="scientific">Ancylostoma ceylanicum</name>
    <dbReference type="NCBI Taxonomy" id="53326"/>
    <lineage>
        <taxon>Eukaryota</taxon>
        <taxon>Metazoa</taxon>
        <taxon>Ecdysozoa</taxon>
        <taxon>Nematoda</taxon>
        <taxon>Chromadorea</taxon>
        <taxon>Rhabditida</taxon>
        <taxon>Rhabditina</taxon>
        <taxon>Rhabditomorpha</taxon>
        <taxon>Strongyloidea</taxon>
        <taxon>Ancylostomatidae</taxon>
        <taxon>Ancylostomatinae</taxon>
        <taxon>Ancylostoma</taxon>
    </lineage>
</organism>
<keyword evidence="2" id="KW-0328">Glycosyltransferase</keyword>
<evidence type="ECO:0000256" key="1">
    <source>
        <dbReference type="ARBA" id="ARBA00004606"/>
    </source>
</evidence>
<name>A0A016S144_9BILA</name>
<dbReference type="EMBL" id="JARK01001654">
    <property type="protein sequence ID" value="EYB84353.1"/>
    <property type="molecule type" value="Genomic_DNA"/>
</dbReference>